<dbReference type="AlphaFoldDB" id="A0A367CDE9"/>
<feature type="transmembrane region" description="Helical" evidence="7">
    <location>
        <begin position="20"/>
        <end position="43"/>
    </location>
</feature>
<sequence>MTHTTNFSTLLKNRNFSTFVVIKTITITSSNILQFTLALYTLHLTKSSLIFSTVLSVMFFPRLFLTPIAGVLIDRISKKWILSISCIFFAVFLFLFSLIISDLQGIWYIYIIVIFMEVFEIFFSISSSTMVPSLFKGRDLGVANSFMSLLGDSVEIMVPFIAGVLFAILKMNQLLFLLSILFFSCSCFAVFIKIPATIDENDIPKKSTNLFSDFKDGISVVKQNSTLLTIILIAPLINFAISPLYDITLMYQLNMVYHLNSKNIGVILSVISFAGILTSLFLTKFFPSKNILKICQRIAAFLSFLFLLLVVFLFISKETTATIIVLIATFCIIISVVTILNIMTSTLLQNTTSSSFLARVISLLNFSATIAVPIGQLTYGFLLNQVSVEATFLTSSISFALIFFILNRRTYVTGGNVR</sequence>
<feature type="transmembrane region" description="Helical" evidence="7">
    <location>
        <begin position="49"/>
        <end position="73"/>
    </location>
</feature>
<evidence type="ECO:0008006" key="10">
    <source>
        <dbReference type="Google" id="ProtNLM"/>
    </source>
</evidence>
<dbReference type="GO" id="GO:0005886">
    <property type="term" value="C:plasma membrane"/>
    <property type="evidence" value="ECO:0007669"/>
    <property type="project" value="UniProtKB-SubCell"/>
</dbReference>
<dbReference type="Proteomes" id="UP000252797">
    <property type="component" value="Unassembled WGS sequence"/>
</dbReference>
<name>A0A367CDE9_9ENTE</name>
<evidence type="ECO:0000256" key="5">
    <source>
        <dbReference type="ARBA" id="ARBA00022989"/>
    </source>
</evidence>
<evidence type="ECO:0000256" key="2">
    <source>
        <dbReference type="ARBA" id="ARBA00022448"/>
    </source>
</evidence>
<feature type="transmembrane region" description="Helical" evidence="7">
    <location>
        <begin position="225"/>
        <end position="245"/>
    </location>
</feature>
<protein>
    <recommendedName>
        <fullName evidence="10">MFS transporter</fullName>
    </recommendedName>
</protein>
<keyword evidence="3" id="KW-1003">Cell membrane</keyword>
<dbReference type="InterPro" id="IPR011701">
    <property type="entry name" value="MFS"/>
</dbReference>
<feature type="transmembrane region" description="Helical" evidence="7">
    <location>
        <begin position="80"/>
        <end position="100"/>
    </location>
</feature>
<comment type="subcellular location">
    <subcellularLocation>
        <location evidence="1">Cell membrane</location>
        <topology evidence="1">Multi-pass membrane protein</topology>
    </subcellularLocation>
</comment>
<keyword evidence="6 7" id="KW-0472">Membrane</keyword>
<dbReference type="RefSeq" id="WP_113845622.1">
    <property type="nucleotide sequence ID" value="NZ_LEPB01000004.1"/>
</dbReference>
<keyword evidence="2" id="KW-0813">Transport</keyword>
<dbReference type="Gene3D" id="1.20.1250.20">
    <property type="entry name" value="MFS general substrate transporter like domains"/>
    <property type="match status" value="1"/>
</dbReference>
<evidence type="ECO:0000313" key="9">
    <source>
        <dbReference type="Proteomes" id="UP000252797"/>
    </source>
</evidence>
<proteinExistence type="predicted"/>
<evidence type="ECO:0000256" key="7">
    <source>
        <dbReference type="SAM" id="Phobius"/>
    </source>
</evidence>
<accession>A0A367CDE9</accession>
<dbReference type="SUPFAM" id="SSF103473">
    <property type="entry name" value="MFS general substrate transporter"/>
    <property type="match status" value="1"/>
</dbReference>
<feature type="transmembrane region" description="Helical" evidence="7">
    <location>
        <begin position="298"/>
        <end position="315"/>
    </location>
</feature>
<organism evidence="8 9">
    <name type="scientific">Enterococcus durans</name>
    <dbReference type="NCBI Taxonomy" id="53345"/>
    <lineage>
        <taxon>Bacteria</taxon>
        <taxon>Bacillati</taxon>
        <taxon>Bacillota</taxon>
        <taxon>Bacilli</taxon>
        <taxon>Lactobacillales</taxon>
        <taxon>Enterococcaceae</taxon>
        <taxon>Enterococcus</taxon>
    </lineage>
</organism>
<evidence type="ECO:0000256" key="6">
    <source>
        <dbReference type="ARBA" id="ARBA00023136"/>
    </source>
</evidence>
<feature type="transmembrane region" description="Helical" evidence="7">
    <location>
        <begin position="356"/>
        <end position="374"/>
    </location>
</feature>
<feature type="transmembrane region" description="Helical" evidence="7">
    <location>
        <begin position="265"/>
        <end position="286"/>
    </location>
</feature>
<dbReference type="EMBL" id="LEPB01000004">
    <property type="protein sequence ID" value="RCA10675.1"/>
    <property type="molecule type" value="Genomic_DNA"/>
</dbReference>
<dbReference type="GO" id="GO:0022857">
    <property type="term" value="F:transmembrane transporter activity"/>
    <property type="evidence" value="ECO:0007669"/>
    <property type="project" value="InterPro"/>
</dbReference>
<reference evidence="8 9" key="1">
    <citation type="submission" date="2015-06" db="EMBL/GenBank/DDBJ databases">
        <title>The Genome Sequence of Enterococcus durans 4EA1.</title>
        <authorList>
            <consortium name="The Broad Institute Genomics Platform"/>
            <consortium name="The Broad Institute Genome Sequencing Center for Infectious Disease"/>
            <person name="Earl A.M."/>
            <person name="Van Tyne D."/>
            <person name="Lebreton F."/>
            <person name="Saavedra J.T."/>
            <person name="Gilmore M.S."/>
            <person name="Manson Mcguire A."/>
            <person name="Clock S."/>
            <person name="Crupain M."/>
            <person name="Rangan U."/>
            <person name="Young S."/>
            <person name="Abouelleil A."/>
            <person name="Cao P."/>
            <person name="Chapman S.B."/>
            <person name="Griggs A."/>
            <person name="Priest M."/>
            <person name="Shea T."/>
            <person name="Wortman J."/>
            <person name="Nusbaum C."/>
            <person name="Birren B."/>
        </authorList>
    </citation>
    <scope>NUCLEOTIDE SEQUENCE [LARGE SCALE GENOMIC DNA]</scope>
    <source>
        <strain evidence="8 9">4EA1</strain>
    </source>
</reference>
<evidence type="ECO:0000313" key="8">
    <source>
        <dbReference type="EMBL" id="RCA10675.1"/>
    </source>
</evidence>
<feature type="transmembrane region" description="Helical" evidence="7">
    <location>
        <begin position="106"/>
        <end position="125"/>
    </location>
</feature>
<feature type="transmembrane region" description="Helical" evidence="7">
    <location>
        <begin position="146"/>
        <end position="168"/>
    </location>
</feature>
<feature type="transmembrane region" description="Helical" evidence="7">
    <location>
        <begin position="321"/>
        <end position="344"/>
    </location>
</feature>
<feature type="transmembrane region" description="Helical" evidence="7">
    <location>
        <begin position="174"/>
        <end position="196"/>
    </location>
</feature>
<evidence type="ECO:0000256" key="1">
    <source>
        <dbReference type="ARBA" id="ARBA00004651"/>
    </source>
</evidence>
<dbReference type="PANTHER" id="PTHR43266:SF2">
    <property type="entry name" value="MAJOR FACILITATOR SUPERFAMILY (MFS) PROFILE DOMAIN-CONTAINING PROTEIN"/>
    <property type="match status" value="1"/>
</dbReference>
<dbReference type="CDD" id="cd06173">
    <property type="entry name" value="MFS_MefA_like"/>
    <property type="match status" value="1"/>
</dbReference>
<gene>
    <name evidence="8" type="ORF">EA71_01427</name>
</gene>
<dbReference type="PANTHER" id="PTHR43266">
    <property type="entry name" value="MACROLIDE-EFFLUX PROTEIN"/>
    <property type="match status" value="1"/>
</dbReference>
<keyword evidence="5 7" id="KW-1133">Transmembrane helix</keyword>
<feature type="transmembrane region" description="Helical" evidence="7">
    <location>
        <begin position="386"/>
        <end position="406"/>
    </location>
</feature>
<comment type="caution">
    <text evidence="8">The sequence shown here is derived from an EMBL/GenBank/DDBJ whole genome shotgun (WGS) entry which is preliminary data.</text>
</comment>
<keyword evidence="4 7" id="KW-0812">Transmembrane</keyword>
<evidence type="ECO:0000256" key="4">
    <source>
        <dbReference type="ARBA" id="ARBA00022692"/>
    </source>
</evidence>
<evidence type="ECO:0000256" key="3">
    <source>
        <dbReference type="ARBA" id="ARBA00022475"/>
    </source>
</evidence>
<dbReference type="Pfam" id="PF07690">
    <property type="entry name" value="MFS_1"/>
    <property type="match status" value="1"/>
</dbReference>
<dbReference type="InterPro" id="IPR036259">
    <property type="entry name" value="MFS_trans_sf"/>
</dbReference>